<dbReference type="PROSITE" id="PS51257">
    <property type="entry name" value="PROKAR_LIPOPROTEIN"/>
    <property type="match status" value="1"/>
</dbReference>
<organism evidence="4 5">
    <name type="scientific">Diaminobutyricimonas aerilata</name>
    <dbReference type="NCBI Taxonomy" id="1162967"/>
    <lineage>
        <taxon>Bacteria</taxon>
        <taxon>Bacillati</taxon>
        <taxon>Actinomycetota</taxon>
        <taxon>Actinomycetes</taxon>
        <taxon>Micrococcales</taxon>
        <taxon>Microbacteriaceae</taxon>
        <taxon>Diaminobutyricimonas</taxon>
    </lineage>
</organism>
<evidence type="ECO:0000313" key="4">
    <source>
        <dbReference type="EMBL" id="PJJ71004.1"/>
    </source>
</evidence>
<dbReference type="PANTHER" id="PTHR43649">
    <property type="entry name" value="ARABINOSE-BINDING PROTEIN-RELATED"/>
    <property type="match status" value="1"/>
</dbReference>
<comment type="similarity">
    <text evidence="1">Belongs to the bacterial solute-binding protein 1 family.</text>
</comment>
<evidence type="ECO:0000256" key="3">
    <source>
        <dbReference type="SAM" id="SignalP"/>
    </source>
</evidence>
<dbReference type="SUPFAM" id="SSF53850">
    <property type="entry name" value="Periplasmic binding protein-like II"/>
    <property type="match status" value="1"/>
</dbReference>
<reference evidence="4 5" key="1">
    <citation type="submission" date="2017-11" db="EMBL/GenBank/DDBJ databases">
        <title>Genomic Encyclopedia of Archaeal and Bacterial Type Strains, Phase II (KMG-II): From Individual Species to Whole Genera.</title>
        <authorList>
            <person name="Goeker M."/>
        </authorList>
    </citation>
    <scope>NUCLEOTIDE SEQUENCE [LARGE SCALE GENOMIC DNA]</scope>
    <source>
        <strain evidence="4 5">DSM 27393</strain>
    </source>
</reference>
<feature type="chain" id="PRO_5039595401" evidence="3">
    <location>
        <begin position="25"/>
        <end position="443"/>
    </location>
</feature>
<dbReference type="InterPro" id="IPR006059">
    <property type="entry name" value="SBP"/>
</dbReference>
<evidence type="ECO:0000313" key="5">
    <source>
        <dbReference type="Proteomes" id="UP000228758"/>
    </source>
</evidence>
<comment type="caution">
    <text evidence="4">The sequence shown here is derived from an EMBL/GenBank/DDBJ whole genome shotgun (WGS) entry which is preliminary data.</text>
</comment>
<dbReference type="OrthoDB" id="8663148at2"/>
<dbReference type="Proteomes" id="UP000228758">
    <property type="component" value="Unassembled WGS sequence"/>
</dbReference>
<keyword evidence="2" id="KW-0813">Transport</keyword>
<sequence>MSFTLHRRLLVPIAAAGIVGIALAGCTGDIAAEDAADVDCGPYEDYGTFDGEEVTISGTIVEEEADRLINSWSDFATCTGIDIKYQGTRDFEATIAQLAEGGNAPDIGIVPQPGLVALLAENGYLEPASAEVEANVDEFWSPDWKQYSTIDDVFYGAPMLASVKGYIWYSPSEFEENGWEIPTTLDELSTLTETIAADSGHLPWCAGMESGEATGWPGTDWIEDYVLRLHGPEVYDQWVTHQIPFNDPRIVEAFDAAGEFLKNPEYIDTESLISTPFQEGGLAILDGQCSLHHQASFYEVNWGDGVEVGPDGDVFAFIMPPVEAGGDLQVTGGGETVVAFRMNDAIDAVQQHMSSDVFAQLRVAEGGTVSANNAVDPSTASSPLLEQTIEILQDEATTFRYDGSDLMPGAVGSNSFWKGIVGWLSGDDTKATVDAIENSWPAS</sequence>
<accession>A0A2M9CGF1</accession>
<keyword evidence="5" id="KW-1185">Reference proteome</keyword>
<keyword evidence="3" id="KW-0732">Signal</keyword>
<gene>
    <name evidence="4" type="ORF">CLV46_0538</name>
</gene>
<feature type="signal peptide" evidence="3">
    <location>
        <begin position="1"/>
        <end position="24"/>
    </location>
</feature>
<protein>
    <submittedName>
        <fullName evidence="4">Alpha-glucoside transport system substrate-binding protein</fullName>
    </submittedName>
</protein>
<name>A0A2M9CGF1_9MICO</name>
<dbReference type="Gene3D" id="3.40.190.10">
    <property type="entry name" value="Periplasmic binding protein-like II"/>
    <property type="match status" value="2"/>
</dbReference>
<dbReference type="Pfam" id="PF01547">
    <property type="entry name" value="SBP_bac_1"/>
    <property type="match status" value="1"/>
</dbReference>
<dbReference type="PANTHER" id="PTHR43649:SF29">
    <property type="entry name" value="OSMOPROTECTIVE COMPOUNDS-BINDING PROTEIN GGTB"/>
    <property type="match status" value="1"/>
</dbReference>
<dbReference type="InterPro" id="IPR050490">
    <property type="entry name" value="Bact_solute-bd_prot1"/>
</dbReference>
<evidence type="ECO:0000256" key="1">
    <source>
        <dbReference type="ARBA" id="ARBA00008520"/>
    </source>
</evidence>
<dbReference type="EMBL" id="PGFF01000001">
    <property type="protein sequence ID" value="PJJ71004.1"/>
    <property type="molecule type" value="Genomic_DNA"/>
</dbReference>
<evidence type="ECO:0000256" key="2">
    <source>
        <dbReference type="ARBA" id="ARBA00022448"/>
    </source>
</evidence>
<dbReference type="AlphaFoldDB" id="A0A2M9CGF1"/>
<proteinExistence type="inferred from homology"/>
<dbReference type="RefSeq" id="WP_100363362.1">
    <property type="nucleotide sequence ID" value="NZ_PGFF01000001.1"/>
</dbReference>